<dbReference type="GO" id="GO:0003729">
    <property type="term" value="F:mRNA binding"/>
    <property type="evidence" value="ECO:0007669"/>
    <property type="project" value="TreeGrafter"/>
</dbReference>
<dbReference type="AlphaFoldDB" id="A0A3P7YSE4"/>
<feature type="region of interest" description="Disordered" evidence="3">
    <location>
        <begin position="109"/>
        <end position="136"/>
    </location>
</feature>
<dbReference type="OrthoDB" id="8916892at2759"/>
<organism evidence="4">
    <name type="scientific">Heligmosomoides polygyrus</name>
    <name type="common">Parasitic roundworm</name>
    <dbReference type="NCBI Taxonomy" id="6339"/>
    <lineage>
        <taxon>Eukaryota</taxon>
        <taxon>Metazoa</taxon>
        <taxon>Ecdysozoa</taxon>
        <taxon>Nematoda</taxon>
        <taxon>Chromadorea</taxon>
        <taxon>Rhabditida</taxon>
        <taxon>Rhabditina</taxon>
        <taxon>Rhabditomorpha</taxon>
        <taxon>Strongyloidea</taxon>
        <taxon>Heligmosomidae</taxon>
        <taxon>Heligmosomoides</taxon>
    </lineage>
</organism>
<proteinExistence type="predicted"/>
<name>A0A3P7YSE4_HELPZ</name>
<reference evidence="4 5" key="1">
    <citation type="submission" date="2018-11" db="EMBL/GenBank/DDBJ databases">
        <authorList>
            <consortium name="Pathogen Informatics"/>
        </authorList>
    </citation>
    <scope>NUCLEOTIDE SEQUENCE [LARGE SCALE GENOMIC DNA]</scope>
</reference>
<keyword evidence="5" id="KW-1185">Reference proteome</keyword>
<evidence type="ECO:0000313" key="4">
    <source>
        <dbReference type="EMBL" id="VDO74717.1"/>
    </source>
</evidence>
<dbReference type="GO" id="GO:0005634">
    <property type="term" value="C:nucleus"/>
    <property type="evidence" value="ECO:0007669"/>
    <property type="project" value="TreeGrafter"/>
</dbReference>
<evidence type="ECO:0000256" key="1">
    <source>
        <dbReference type="ARBA" id="ARBA00004496"/>
    </source>
</evidence>
<dbReference type="WBParaSite" id="HPBE_0000806001-mRNA-1">
    <property type="protein sequence ID" value="HPBE_0000806001-mRNA-1"/>
    <property type="gene ID" value="HPBE_0000806001"/>
</dbReference>
<protein>
    <submittedName>
        <fullName evidence="6">Polyadenylate-binding protein-interacting protein 7</fullName>
    </submittedName>
</protein>
<dbReference type="GO" id="GO:0036464">
    <property type="term" value="C:cytoplasmic ribonucleoprotein granule"/>
    <property type="evidence" value="ECO:0007669"/>
    <property type="project" value="UniProtKB-ARBA"/>
</dbReference>
<dbReference type="PANTHER" id="PTHR12269:SF1">
    <property type="entry name" value="EUKARYOTIC TRANSLATION INITIATION FACTOR 4E TRANSPORTER"/>
    <property type="match status" value="1"/>
</dbReference>
<gene>
    <name evidence="4" type="ORF">HPBE_LOCUS8061</name>
</gene>
<reference evidence="6" key="2">
    <citation type="submission" date="2019-09" db="UniProtKB">
        <authorList>
            <consortium name="WormBaseParasite"/>
        </authorList>
    </citation>
    <scope>IDENTIFICATION</scope>
</reference>
<evidence type="ECO:0000256" key="2">
    <source>
        <dbReference type="ARBA" id="ARBA00022490"/>
    </source>
</evidence>
<dbReference type="GO" id="GO:0017148">
    <property type="term" value="P:negative regulation of translation"/>
    <property type="evidence" value="ECO:0007669"/>
    <property type="project" value="TreeGrafter"/>
</dbReference>
<accession>A0A3P7YSE4</accession>
<dbReference type="Proteomes" id="UP000050761">
    <property type="component" value="Unassembled WGS sequence"/>
</dbReference>
<evidence type="ECO:0000256" key="3">
    <source>
        <dbReference type="SAM" id="MobiDB-lite"/>
    </source>
</evidence>
<dbReference type="PANTHER" id="PTHR12269">
    <property type="entry name" value="EUKARYOTIC TRANSLATION INITIATION FACTOR 4E TRANSPORTER"/>
    <property type="match status" value="1"/>
</dbReference>
<evidence type="ECO:0000313" key="5">
    <source>
        <dbReference type="Proteomes" id="UP000050761"/>
    </source>
</evidence>
<evidence type="ECO:0000313" key="6">
    <source>
        <dbReference type="WBParaSite" id="HPBE_0000806001-mRNA-1"/>
    </source>
</evidence>
<comment type="subcellular location">
    <subcellularLocation>
        <location evidence="1">Cytoplasm</location>
    </subcellularLocation>
</comment>
<keyword evidence="2" id="KW-0963">Cytoplasm</keyword>
<dbReference type="EMBL" id="UZAH01026045">
    <property type="protein sequence ID" value="VDO74717.1"/>
    <property type="molecule type" value="Genomic_DNA"/>
</dbReference>
<sequence>MSSQSDEENEVHPLVSNLLGQKFIPRTGHVFRYDRDEMIRLSTTPLSTQRPDILSVDFNGDDGKFSPFKWLEHRWEVEGIKNRPPSKKLQDALSAGSFRCSSGWTGVDRDRDRLSSNNTKNWRGGSNGGADKYSSKSSDFKLPFVSLFSVPVSFFARMPEWADGSTTMDDLIELRGFEEPVKMQAFTGGGSRSVGTTLPETDAEFAAILGLLDMQDDTSSGNKTCTSASFLYIFARIFTILIVHVSLHCSQGNPSMPTVTGPGGVRAMRLEDLEKAISSKDSRGGNPLQDPNQQAHLLSRLQNFAKQQVIKPLLERGLVSLMSKFITVNNILDDVDLVSGMVAENPALVQAHIQAQLHQVMAAQLAANGGVVPPAHMRKYSRTL</sequence>
<dbReference type="InterPro" id="IPR018862">
    <property type="entry name" value="eIF4E-T"/>
</dbReference>